<evidence type="ECO:0000256" key="12">
    <source>
        <dbReference type="ARBA" id="ARBA00029736"/>
    </source>
</evidence>
<protein>
    <recommendedName>
        <fullName evidence="6 15">tRNA (guanine-N(1)-)-methyltransferase</fullName>
        <ecNumber evidence="5 15">2.1.1.228</ecNumber>
    </recommendedName>
    <alternativeName>
        <fullName evidence="12 15">M1G-methyltransferase</fullName>
    </alternativeName>
    <alternativeName>
        <fullName evidence="13 15">tRNA [GM37] methyltransferase</fullName>
    </alternativeName>
</protein>
<keyword evidence="11 15" id="KW-0819">tRNA processing</keyword>
<dbReference type="InterPro" id="IPR016009">
    <property type="entry name" value="tRNA_MeTrfase_TRMD/TRM10"/>
</dbReference>
<comment type="function">
    <text evidence="1 15 16">Specifically methylates guanosine-37 in various tRNAs.</text>
</comment>
<evidence type="ECO:0000256" key="1">
    <source>
        <dbReference type="ARBA" id="ARBA00002634"/>
    </source>
</evidence>
<name>A0A9D1HKV3_9FIRM</name>
<accession>A0A9D1HKV3</accession>
<feature type="binding site" evidence="15">
    <location>
        <begin position="131"/>
        <end position="136"/>
    </location>
    <ligand>
        <name>S-adenosyl-L-methionine</name>
        <dbReference type="ChEBI" id="CHEBI:59789"/>
    </ligand>
</feature>
<evidence type="ECO:0000256" key="16">
    <source>
        <dbReference type="RuleBase" id="RU003464"/>
    </source>
</evidence>
<dbReference type="Gene3D" id="1.10.1270.20">
    <property type="entry name" value="tRNA(m1g37)methyltransferase, domain 2"/>
    <property type="match status" value="1"/>
</dbReference>
<evidence type="ECO:0000256" key="14">
    <source>
        <dbReference type="ARBA" id="ARBA00047783"/>
    </source>
</evidence>
<dbReference type="GO" id="GO:0005829">
    <property type="term" value="C:cytosol"/>
    <property type="evidence" value="ECO:0007669"/>
    <property type="project" value="TreeGrafter"/>
</dbReference>
<dbReference type="FunFam" id="1.10.1270.20:FF:000001">
    <property type="entry name" value="tRNA (guanine-N(1)-)-methyltransferase"/>
    <property type="match status" value="1"/>
</dbReference>
<evidence type="ECO:0000256" key="4">
    <source>
        <dbReference type="ARBA" id="ARBA00011738"/>
    </source>
</evidence>
<dbReference type="CDD" id="cd18080">
    <property type="entry name" value="TrmD-like"/>
    <property type="match status" value="1"/>
</dbReference>
<evidence type="ECO:0000256" key="11">
    <source>
        <dbReference type="ARBA" id="ARBA00022694"/>
    </source>
</evidence>
<dbReference type="NCBIfam" id="NF000648">
    <property type="entry name" value="PRK00026.1"/>
    <property type="match status" value="1"/>
</dbReference>
<dbReference type="GO" id="GO:0002939">
    <property type="term" value="P:tRNA N1-guanine methylation"/>
    <property type="evidence" value="ECO:0007669"/>
    <property type="project" value="TreeGrafter"/>
</dbReference>
<dbReference type="GO" id="GO:0052906">
    <property type="term" value="F:tRNA (guanine(37)-N1)-methyltransferase activity"/>
    <property type="evidence" value="ECO:0007669"/>
    <property type="project" value="UniProtKB-UniRule"/>
</dbReference>
<evidence type="ECO:0000256" key="2">
    <source>
        <dbReference type="ARBA" id="ARBA00004496"/>
    </source>
</evidence>
<dbReference type="CDD" id="cd18085">
    <property type="entry name" value="TM1570-like"/>
    <property type="match status" value="1"/>
</dbReference>
<evidence type="ECO:0000256" key="7">
    <source>
        <dbReference type="ARBA" id="ARBA00022490"/>
    </source>
</evidence>
<dbReference type="PANTHER" id="PTHR46417">
    <property type="entry name" value="TRNA (GUANINE-N(1)-)-METHYLTRANSFERASE"/>
    <property type="match status" value="1"/>
</dbReference>
<reference evidence="19" key="2">
    <citation type="journal article" date="2021" name="PeerJ">
        <title>Extensive microbial diversity within the chicken gut microbiome revealed by metagenomics and culture.</title>
        <authorList>
            <person name="Gilroy R."/>
            <person name="Ravi A."/>
            <person name="Getino M."/>
            <person name="Pursley I."/>
            <person name="Horton D.L."/>
            <person name="Alikhan N.F."/>
            <person name="Baker D."/>
            <person name="Gharbi K."/>
            <person name="Hall N."/>
            <person name="Watson M."/>
            <person name="Adriaenssens E.M."/>
            <person name="Foster-Nyarko E."/>
            <person name="Jarju S."/>
            <person name="Secka A."/>
            <person name="Antonio M."/>
            <person name="Oren A."/>
            <person name="Chaudhuri R.R."/>
            <person name="La Ragione R."/>
            <person name="Hildebrand F."/>
            <person name="Pallen M.J."/>
        </authorList>
    </citation>
    <scope>NUCLEOTIDE SEQUENCE</scope>
    <source>
        <strain evidence="19">2830</strain>
    </source>
</reference>
<dbReference type="InterPro" id="IPR019230">
    <property type="entry name" value="RNA_MeTrfase_C_dom"/>
</dbReference>
<evidence type="ECO:0000313" key="19">
    <source>
        <dbReference type="EMBL" id="HIU09803.1"/>
    </source>
</evidence>
<dbReference type="EC" id="2.1.1.228" evidence="5 15"/>
<evidence type="ECO:0000259" key="17">
    <source>
        <dbReference type="Pfam" id="PF01746"/>
    </source>
</evidence>
<keyword evidence="7 15" id="KW-0963">Cytoplasm</keyword>
<evidence type="ECO:0000256" key="15">
    <source>
        <dbReference type="HAMAP-Rule" id="MF_00605"/>
    </source>
</evidence>
<dbReference type="AlphaFoldDB" id="A0A9D1HKV3"/>
<dbReference type="EMBL" id="DVMH01000005">
    <property type="protein sequence ID" value="HIU09803.1"/>
    <property type="molecule type" value="Genomic_DNA"/>
</dbReference>
<proteinExistence type="inferred from homology"/>
<dbReference type="Proteomes" id="UP000824124">
    <property type="component" value="Unassembled WGS sequence"/>
</dbReference>
<comment type="similarity">
    <text evidence="3 15 16">Belongs to the RNA methyltransferase TrmD family.</text>
</comment>
<dbReference type="SUPFAM" id="SSF75217">
    <property type="entry name" value="alpha/beta knot"/>
    <property type="match status" value="1"/>
</dbReference>
<feature type="binding site" evidence="15">
    <location>
        <position position="111"/>
    </location>
    <ligand>
        <name>S-adenosyl-L-methionine</name>
        <dbReference type="ChEBI" id="CHEBI:59789"/>
    </ligand>
</feature>
<evidence type="ECO:0000259" key="18">
    <source>
        <dbReference type="Pfam" id="PF09936"/>
    </source>
</evidence>
<evidence type="ECO:0000256" key="5">
    <source>
        <dbReference type="ARBA" id="ARBA00012807"/>
    </source>
</evidence>
<gene>
    <name evidence="15 19" type="primary">trmD</name>
    <name evidence="19" type="ORF">IAB00_00900</name>
</gene>
<comment type="subcellular location">
    <subcellularLocation>
        <location evidence="2 15 16">Cytoplasm</location>
    </subcellularLocation>
</comment>
<reference evidence="19" key="1">
    <citation type="submission" date="2020-10" db="EMBL/GenBank/DDBJ databases">
        <authorList>
            <person name="Gilroy R."/>
        </authorList>
    </citation>
    <scope>NUCLEOTIDE SEQUENCE</scope>
    <source>
        <strain evidence="19">2830</strain>
    </source>
</reference>
<dbReference type="InterPro" id="IPR029026">
    <property type="entry name" value="tRNA_m1G_MTases_N"/>
</dbReference>
<comment type="catalytic activity">
    <reaction evidence="14 15 16">
        <text>guanosine(37) in tRNA + S-adenosyl-L-methionine = N(1)-methylguanosine(37) in tRNA + S-adenosyl-L-homocysteine + H(+)</text>
        <dbReference type="Rhea" id="RHEA:36899"/>
        <dbReference type="Rhea" id="RHEA-COMP:10145"/>
        <dbReference type="Rhea" id="RHEA-COMP:10147"/>
        <dbReference type="ChEBI" id="CHEBI:15378"/>
        <dbReference type="ChEBI" id="CHEBI:57856"/>
        <dbReference type="ChEBI" id="CHEBI:59789"/>
        <dbReference type="ChEBI" id="CHEBI:73542"/>
        <dbReference type="ChEBI" id="CHEBI:74269"/>
        <dbReference type="EC" id="2.1.1.228"/>
    </reaction>
</comment>
<evidence type="ECO:0000256" key="9">
    <source>
        <dbReference type="ARBA" id="ARBA00022679"/>
    </source>
</evidence>
<dbReference type="InterPro" id="IPR002649">
    <property type="entry name" value="tRNA_m1G_MeTrfase_TrmD"/>
</dbReference>
<organism evidence="19 20">
    <name type="scientific">Candidatus Avidehalobacter gallistercoris</name>
    <dbReference type="NCBI Taxonomy" id="2840694"/>
    <lineage>
        <taxon>Bacteria</taxon>
        <taxon>Bacillati</taxon>
        <taxon>Bacillota</taxon>
        <taxon>Clostridia</taxon>
        <taxon>Eubacteriales</taxon>
        <taxon>Peptococcaceae</taxon>
        <taxon>Peptococcaceae incertae sedis</taxon>
        <taxon>Candidatus Avidehalobacter</taxon>
    </lineage>
</organism>
<keyword evidence="8 15" id="KW-0489">Methyltransferase</keyword>
<dbReference type="HAMAP" id="MF_00605">
    <property type="entry name" value="TrmD"/>
    <property type="match status" value="1"/>
</dbReference>
<comment type="subunit">
    <text evidence="4 15 16">Homodimer.</text>
</comment>
<evidence type="ECO:0000256" key="8">
    <source>
        <dbReference type="ARBA" id="ARBA00022603"/>
    </source>
</evidence>
<dbReference type="NCBIfam" id="TIGR00088">
    <property type="entry name" value="trmD"/>
    <property type="match status" value="1"/>
</dbReference>
<keyword evidence="9 15" id="KW-0808">Transferase</keyword>
<dbReference type="Pfam" id="PF01746">
    <property type="entry name" value="tRNA_m1G_MT"/>
    <property type="match status" value="1"/>
</dbReference>
<evidence type="ECO:0000256" key="10">
    <source>
        <dbReference type="ARBA" id="ARBA00022691"/>
    </source>
</evidence>
<dbReference type="InterPro" id="IPR029028">
    <property type="entry name" value="Alpha/beta_knot_MTases"/>
</dbReference>
<dbReference type="PANTHER" id="PTHR46417:SF1">
    <property type="entry name" value="TRNA (GUANINE-N(1)-)-METHYLTRANSFERASE"/>
    <property type="match status" value="1"/>
</dbReference>
<dbReference type="FunFam" id="3.40.1280.10:FF:000001">
    <property type="entry name" value="tRNA (guanine-N(1)-)-methyltransferase"/>
    <property type="match status" value="1"/>
</dbReference>
<dbReference type="InterPro" id="IPR023148">
    <property type="entry name" value="tRNA_m1G_MeTrfase_C_sf"/>
</dbReference>
<evidence type="ECO:0000256" key="13">
    <source>
        <dbReference type="ARBA" id="ARBA00033392"/>
    </source>
</evidence>
<keyword evidence="10 15" id="KW-0949">S-adenosyl-L-methionine</keyword>
<evidence type="ECO:0000313" key="20">
    <source>
        <dbReference type="Proteomes" id="UP000824124"/>
    </source>
</evidence>
<feature type="domain" description="tRNA (guanine-N(1)-)-methyltransferase C-terminal" evidence="18">
    <location>
        <begin position="248"/>
        <end position="428"/>
    </location>
</feature>
<dbReference type="Gene3D" id="3.40.1280.10">
    <property type="match status" value="2"/>
</dbReference>
<dbReference type="Pfam" id="PF09936">
    <property type="entry name" value="Methyltrn_RNA_4"/>
    <property type="match status" value="1"/>
</dbReference>
<comment type="caution">
    <text evidence="19">The sequence shown here is derived from an EMBL/GenBank/DDBJ whole genome shotgun (WGS) entry which is preliminary data.</text>
</comment>
<evidence type="ECO:0000256" key="6">
    <source>
        <dbReference type="ARBA" id="ARBA00014679"/>
    </source>
</evidence>
<evidence type="ECO:0000256" key="3">
    <source>
        <dbReference type="ARBA" id="ARBA00007630"/>
    </source>
</evidence>
<feature type="domain" description="tRNA methyltransferase TRMD/TRM10-type" evidence="17">
    <location>
        <begin position="2"/>
        <end position="223"/>
    </location>
</feature>
<sequence length="438" mass="48473">MMHIDILTLFPDMFAPLRESIVGRAVRNGICELNVKNIRDYTGPKHGLTDDKLYGGGVGMVMKPEPLFEAIADLKKKPNARIIITSPAGRVFDQQAAEELSHSEQLIFICGHYEGIDQRVEDALATDVFSIGDFVLTGGELPAMVMADSIIRLLPGALGHDKSSEEESFSEGLLEYPQYTRPPEFNGMTVPEVLQGGNHEAIRRWRREQSLARTYERRPELLSNAVLTTEDMRQLAALKAESRGESKVWLALVHYPVYNKKNTIINTSTTNLDIHDIARAVATFGLSGYYIVQPAPAQRELIGTLLKHWQYGFGAHYNPDRHEALGKIGLVESIAAAKTEIAKITGQPPKIIATSAKASPDMRGYAELRQEIWQSNTPYLLMFGTGWGLTDETIAEADCVLRPVYGAGSYNHLSVRSAVSIILDRLFGEGGAKFAQKF</sequence>